<dbReference type="OrthoDB" id="7821105at2"/>
<reference evidence="3 4" key="1">
    <citation type="submission" date="2019-02" db="EMBL/GenBank/DDBJ databases">
        <title>Deep-cultivation of Planctomycetes and their phenomic and genomic characterization uncovers novel biology.</title>
        <authorList>
            <person name="Wiegand S."/>
            <person name="Jogler M."/>
            <person name="Boedeker C."/>
            <person name="Pinto D."/>
            <person name="Vollmers J."/>
            <person name="Rivas-Marin E."/>
            <person name="Kohn T."/>
            <person name="Peeters S.H."/>
            <person name="Heuer A."/>
            <person name="Rast P."/>
            <person name="Oberbeckmann S."/>
            <person name="Bunk B."/>
            <person name="Jeske O."/>
            <person name="Meyerdierks A."/>
            <person name="Storesund J.E."/>
            <person name="Kallscheuer N."/>
            <person name="Luecker S."/>
            <person name="Lage O.M."/>
            <person name="Pohl T."/>
            <person name="Merkel B.J."/>
            <person name="Hornburger P."/>
            <person name="Mueller R.-W."/>
            <person name="Bruemmer F."/>
            <person name="Labrenz M."/>
            <person name="Spormann A.M."/>
            <person name="Op Den Camp H."/>
            <person name="Overmann J."/>
            <person name="Amann R."/>
            <person name="Jetten M.S.M."/>
            <person name="Mascher T."/>
            <person name="Medema M.H."/>
            <person name="Devos D.P."/>
            <person name="Kaster A.-K."/>
            <person name="Ovreas L."/>
            <person name="Rohde M."/>
            <person name="Galperin M.Y."/>
            <person name="Jogler C."/>
        </authorList>
    </citation>
    <scope>NUCLEOTIDE SEQUENCE [LARGE SCALE GENOMIC DNA]</scope>
    <source>
        <strain evidence="3 4">Pla52n</strain>
    </source>
</reference>
<comment type="caution">
    <text evidence="3">The sequence shown here is derived from an EMBL/GenBank/DDBJ whole genome shotgun (WGS) entry which is preliminary data.</text>
</comment>
<gene>
    <name evidence="3" type="ORF">Pla52n_24500</name>
</gene>
<name>A0A5C6AXF4_9BACT</name>
<evidence type="ECO:0000259" key="2">
    <source>
        <dbReference type="PROSITE" id="PS50966"/>
    </source>
</evidence>
<sequence length="445" mass="50025">MSLDTLEHRYSYRNSSHLSDGASGTDGQVILAPDRPFSFQGQFANSGLFCDALLCLSDIVRSNFAYAAPGMLDPVVTCDPNGVRFEGFSGCCGVYVTANFMEPMFDNAQFEFGTTNVDFNDDFRNGLSLFRQKQSLSLLVRHDAVELIDEDSSYREKKVKLPLRWLRGFCEVQNILARVEHRITCSSREVRKFLQGLPRNAARQHPLWIVPSGKGLRASTRETDQAVPLVGTDRLRLMEKLLRSHDGTISMGRIPDQATSSWFCEFGNLQFGMLLSPGIYRGFSGEGQVLSDLADESWKNAIDRVRGVLNWHENLDSDSLAAKLKLPRNEISSALTALATRGVLGYDLYQQRYFYRVMPFESSLVESLQPRLIAARKIVQQNRISGCDSNSDSERWIVQGSGVEHLVEVTQQSYKCSCIWYSKHKTTRGPCKHILAAMICRGEEA</sequence>
<evidence type="ECO:0000313" key="3">
    <source>
        <dbReference type="EMBL" id="TWU04410.1"/>
    </source>
</evidence>
<organism evidence="3 4">
    <name type="scientific">Stieleria varia</name>
    <dbReference type="NCBI Taxonomy" id="2528005"/>
    <lineage>
        <taxon>Bacteria</taxon>
        <taxon>Pseudomonadati</taxon>
        <taxon>Planctomycetota</taxon>
        <taxon>Planctomycetia</taxon>
        <taxon>Pirellulales</taxon>
        <taxon>Pirellulaceae</taxon>
        <taxon>Stieleria</taxon>
    </lineage>
</organism>
<keyword evidence="1" id="KW-0479">Metal-binding</keyword>
<dbReference type="PROSITE" id="PS50966">
    <property type="entry name" value="ZF_SWIM"/>
    <property type="match status" value="1"/>
</dbReference>
<dbReference type="Pfam" id="PF04434">
    <property type="entry name" value="SWIM"/>
    <property type="match status" value="1"/>
</dbReference>
<keyword evidence="1" id="KW-0863">Zinc-finger</keyword>
<dbReference type="RefSeq" id="WP_146519840.1">
    <property type="nucleotide sequence ID" value="NZ_CP151726.1"/>
</dbReference>
<dbReference type="EMBL" id="SJPN01000003">
    <property type="protein sequence ID" value="TWU04410.1"/>
    <property type="molecule type" value="Genomic_DNA"/>
</dbReference>
<proteinExistence type="predicted"/>
<dbReference type="AlphaFoldDB" id="A0A5C6AXF4"/>
<dbReference type="Proteomes" id="UP000320176">
    <property type="component" value="Unassembled WGS sequence"/>
</dbReference>
<feature type="domain" description="SWIM-type" evidence="2">
    <location>
        <begin position="405"/>
        <end position="442"/>
    </location>
</feature>
<evidence type="ECO:0000313" key="4">
    <source>
        <dbReference type="Proteomes" id="UP000320176"/>
    </source>
</evidence>
<evidence type="ECO:0000256" key="1">
    <source>
        <dbReference type="PROSITE-ProRule" id="PRU00325"/>
    </source>
</evidence>
<keyword evidence="4" id="KW-1185">Reference proteome</keyword>
<accession>A0A5C6AXF4</accession>
<protein>
    <recommendedName>
        <fullName evidence="2">SWIM-type domain-containing protein</fullName>
    </recommendedName>
</protein>
<dbReference type="InterPro" id="IPR007527">
    <property type="entry name" value="Znf_SWIM"/>
</dbReference>
<dbReference type="GO" id="GO:0008270">
    <property type="term" value="F:zinc ion binding"/>
    <property type="evidence" value="ECO:0007669"/>
    <property type="project" value="UniProtKB-KW"/>
</dbReference>
<keyword evidence="1" id="KW-0862">Zinc</keyword>